<comment type="caution">
    <text evidence="1">The sequence shown here is derived from an EMBL/GenBank/DDBJ whole genome shotgun (WGS) entry which is preliminary data.</text>
</comment>
<evidence type="ECO:0000313" key="1">
    <source>
        <dbReference type="EMBL" id="GAQ23229.1"/>
    </source>
</evidence>
<organism evidence="1 2">
    <name type="scientific">Deinococcus grandis</name>
    <dbReference type="NCBI Taxonomy" id="57498"/>
    <lineage>
        <taxon>Bacteria</taxon>
        <taxon>Thermotogati</taxon>
        <taxon>Deinococcota</taxon>
        <taxon>Deinococci</taxon>
        <taxon>Deinococcales</taxon>
        <taxon>Deinococcaceae</taxon>
        <taxon>Deinococcus</taxon>
    </lineage>
</organism>
<dbReference type="Proteomes" id="UP000056209">
    <property type="component" value="Unassembled WGS sequence"/>
</dbReference>
<evidence type="ECO:0000313" key="2">
    <source>
        <dbReference type="Proteomes" id="UP000056209"/>
    </source>
</evidence>
<reference evidence="2" key="1">
    <citation type="submission" date="2015-11" db="EMBL/GenBank/DDBJ databases">
        <title>Draft Genome Sequence of the Radioresistant Bacterium Deinococcus grandis, Isolated from Freshwater Fish in Japan.</title>
        <authorList>
            <person name="Satoh K."/>
            <person name="Onodera T."/>
            <person name="Omoso K."/>
            <person name="Takeda-Yano K."/>
            <person name="Katayama T."/>
            <person name="Oono Y."/>
            <person name="Narumi I."/>
        </authorList>
    </citation>
    <scope>NUCLEOTIDE SEQUENCE [LARGE SCALE GENOMIC DNA]</scope>
    <source>
        <strain evidence="2">ATCC 43672</strain>
    </source>
</reference>
<sequence>MNVREALTATDDAVYRTAQVITVLHSHRARGPWLRLIAVPRRDALPELIAVQGDRVRRPGNTVGLASNMGHTQHLTTRCVADLGADPATLSGLLQTQKVAELLSTPLDEQIVQATQALVALLDERTAQARQPGKPRFWFRARQAEPEEVAPSSPKITEQIEHLRALLAEVPVVTLEDVALDWDDVSIDAAL</sequence>
<dbReference type="RefSeq" id="WP_058978952.1">
    <property type="nucleotide sequence ID" value="NZ_BCMS01000002.1"/>
</dbReference>
<dbReference type="OrthoDB" id="72672at2"/>
<dbReference type="EMBL" id="BCMS01000002">
    <property type="protein sequence ID" value="GAQ23229.1"/>
    <property type="molecule type" value="Genomic_DNA"/>
</dbReference>
<keyword evidence="2" id="KW-1185">Reference proteome</keyword>
<gene>
    <name evidence="1" type="ORF">DEIGR_200084</name>
</gene>
<proteinExistence type="predicted"/>
<name>A0A100HM36_9DEIO</name>
<dbReference type="AlphaFoldDB" id="A0A100HM36"/>
<protein>
    <submittedName>
        <fullName evidence="1">Uncharacterized protein</fullName>
    </submittedName>
</protein>
<accession>A0A100HM36</accession>